<dbReference type="InterPro" id="IPR050425">
    <property type="entry name" value="NAD(P)_dehydrat-like"/>
</dbReference>
<dbReference type="PANTHER" id="PTHR10366">
    <property type="entry name" value="NAD DEPENDENT EPIMERASE/DEHYDRATASE"/>
    <property type="match status" value="1"/>
</dbReference>
<comment type="similarity">
    <text evidence="2">Belongs to the NAD(P)-dependent epimerase/dehydratase family. Dihydroflavonol-4-reductase subfamily.</text>
</comment>
<dbReference type="Pfam" id="PF01370">
    <property type="entry name" value="Epimerase"/>
    <property type="match status" value="1"/>
</dbReference>
<name>A0AAN6U2X4_9PEZI</name>
<proteinExistence type="inferred from homology"/>
<dbReference type="InterPro" id="IPR036291">
    <property type="entry name" value="NAD(P)-bd_dom_sf"/>
</dbReference>
<evidence type="ECO:0000313" key="4">
    <source>
        <dbReference type="EMBL" id="KAK4124811.1"/>
    </source>
</evidence>
<comment type="caution">
    <text evidence="4">The sequence shown here is derived from an EMBL/GenBank/DDBJ whole genome shotgun (WGS) entry which is preliminary data.</text>
</comment>
<dbReference type="AlphaFoldDB" id="A0AAN6U2X4"/>
<dbReference type="GO" id="GO:0016616">
    <property type="term" value="F:oxidoreductase activity, acting on the CH-OH group of donors, NAD or NADP as acceptor"/>
    <property type="evidence" value="ECO:0007669"/>
    <property type="project" value="TreeGrafter"/>
</dbReference>
<keyword evidence="1" id="KW-0560">Oxidoreductase</keyword>
<dbReference type="InterPro" id="IPR001509">
    <property type="entry name" value="Epimerase_deHydtase"/>
</dbReference>
<evidence type="ECO:0000313" key="5">
    <source>
        <dbReference type="Proteomes" id="UP001302602"/>
    </source>
</evidence>
<keyword evidence="5" id="KW-1185">Reference proteome</keyword>
<dbReference type="SUPFAM" id="SSF51735">
    <property type="entry name" value="NAD(P)-binding Rossmann-fold domains"/>
    <property type="match status" value="1"/>
</dbReference>
<accession>A0AAN6U2X4</accession>
<protein>
    <submittedName>
        <fullName evidence="4">NAD(P)-binding protein</fullName>
    </submittedName>
</protein>
<dbReference type="EMBL" id="MU853226">
    <property type="protein sequence ID" value="KAK4124811.1"/>
    <property type="molecule type" value="Genomic_DNA"/>
</dbReference>
<evidence type="ECO:0000256" key="1">
    <source>
        <dbReference type="ARBA" id="ARBA00023002"/>
    </source>
</evidence>
<dbReference type="Gene3D" id="3.40.50.720">
    <property type="entry name" value="NAD(P)-binding Rossmann-like Domain"/>
    <property type="match status" value="1"/>
</dbReference>
<gene>
    <name evidence="4" type="ORF">N657DRAFT_615821</name>
</gene>
<dbReference type="RefSeq" id="XP_062648582.1">
    <property type="nucleotide sequence ID" value="XM_062790479.1"/>
</dbReference>
<dbReference type="Proteomes" id="UP001302602">
    <property type="component" value="Unassembled WGS sequence"/>
</dbReference>
<reference evidence="4" key="1">
    <citation type="journal article" date="2023" name="Mol. Phylogenet. Evol.">
        <title>Genome-scale phylogeny and comparative genomics of the fungal order Sordariales.</title>
        <authorList>
            <person name="Hensen N."/>
            <person name="Bonometti L."/>
            <person name="Westerberg I."/>
            <person name="Brannstrom I.O."/>
            <person name="Guillou S."/>
            <person name="Cros-Aarteil S."/>
            <person name="Calhoun S."/>
            <person name="Haridas S."/>
            <person name="Kuo A."/>
            <person name="Mondo S."/>
            <person name="Pangilinan J."/>
            <person name="Riley R."/>
            <person name="LaButti K."/>
            <person name="Andreopoulos B."/>
            <person name="Lipzen A."/>
            <person name="Chen C."/>
            <person name="Yan M."/>
            <person name="Daum C."/>
            <person name="Ng V."/>
            <person name="Clum A."/>
            <person name="Steindorff A."/>
            <person name="Ohm R.A."/>
            <person name="Martin F."/>
            <person name="Silar P."/>
            <person name="Natvig D.O."/>
            <person name="Lalanne C."/>
            <person name="Gautier V."/>
            <person name="Ament-Velasquez S.L."/>
            <person name="Kruys A."/>
            <person name="Hutchinson M.I."/>
            <person name="Powell A.J."/>
            <person name="Barry K."/>
            <person name="Miller A.N."/>
            <person name="Grigoriev I.V."/>
            <person name="Debuchy R."/>
            <person name="Gladieux P."/>
            <person name="Hiltunen Thoren M."/>
            <person name="Johannesson H."/>
        </authorList>
    </citation>
    <scope>NUCLEOTIDE SEQUENCE</scope>
    <source>
        <strain evidence="4">CBS 731.68</strain>
    </source>
</reference>
<evidence type="ECO:0000256" key="2">
    <source>
        <dbReference type="ARBA" id="ARBA00023445"/>
    </source>
</evidence>
<organism evidence="4 5">
    <name type="scientific">Parathielavia appendiculata</name>
    <dbReference type="NCBI Taxonomy" id="2587402"/>
    <lineage>
        <taxon>Eukaryota</taxon>
        <taxon>Fungi</taxon>
        <taxon>Dikarya</taxon>
        <taxon>Ascomycota</taxon>
        <taxon>Pezizomycotina</taxon>
        <taxon>Sordariomycetes</taxon>
        <taxon>Sordariomycetidae</taxon>
        <taxon>Sordariales</taxon>
        <taxon>Chaetomiaceae</taxon>
        <taxon>Parathielavia</taxon>
    </lineage>
</organism>
<sequence length="358" mass="39487">MAARSLVLVTGINGYIAAHTAATFLKAGYAVRGTVRNKKTPNVDSLVRTLNQYHDGNRLELVEVPDISVDDAFDRAVQGCVQAIAHLASPVSMTETDPATMMRAAVQGTTSLLTSALAESQREREPGRGALKSVVFMSTISAIFSPFQPAGHVFTETDWNDAAEEEVRRLGKDTPGYVIYQASKTAAERVFWRVSKEKNTRLNLTALCPAPVLGPPLYLPDPISSLSMRVKDIYDMFHGGPIPEFSPIRSTFVDVRDVAELVLKAVEKDKDSQTQGCRERYLLVGESPISPQQMADVLRVEFPQRRDRIREGIPGQTYPDMTWRFDATRAGMLLGRDWIGLRQSVVDSAKVFLGAETV</sequence>
<dbReference type="GeneID" id="87827249"/>
<feature type="domain" description="NAD-dependent epimerase/dehydratase" evidence="3">
    <location>
        <begin position="7"/>
        <end position="271"/>
    </location>
</feature>
<evidence type="ECO:0000259" key="3">
    <source>
        <dbReference type="Pfam" id="PF01370"/>
    </source>
</evidence>
<reference evidence="4" key="2">
    <citation type="submission" date="2023-05" db="EMBL/GenBank/DDBJ databases">
        <authorList>
            <consortium name="Lawrence Berkeley National Laboratory"/>
            <person name="Steindorff A."/>
            <person name="Hensen N."/>
            <person name="Bonometti L."/>
            <person name="Westerberg I."/>
            <person name="Brannstrom I.O."/>
            <person name="Guillou S."/>
            <person name="Cros-Aarteil S."/>
            <person name="Calhoun S."/>
            <person name="Haridas S."/>
            <person name="Kuo A."/>
            <person name="Mondo S."/>
            <person name="Pangilinan J."/>
            <person name="Riley R."/>
            <person name="Labutti K."/>
            <person name="Andreopoulos B."/>
            <person name="Lipzen A."/>
            <person name="Chen C."/>
            <person name="Yanf M."/>
            <person name="Daum C."/>
            <person name="Ng V."/>
            <person name="Clum A."/>
            <person name="Ohm R."/>
            <person name="Martin F."/>
            <person name="Silar P."/>
            <person name="Natvig D."/>
            <person name="Lalanne C."/>
            <person name="Gautier V."/>
            <person name="Ament-Velasquez S.L."/>
            <person name="Kruys A."/>
            <person name="Hutchinson M.I."/>
            <person name="Powell A.J."/>
            <person name="Barry K."/>
            <person name="Miller A.N."/>
            <person name="Grigoriev I.V."/>
            <person name="Debuchy R."/>
            <person name="Gladieux P."/>
            <person name="Thoren M.H."/>
            <person name="Johannesson H."/>
        </authorList>
    </citation>
    <scope>NUCLEOTIDE SEQUENCE</scope>
    <source>
        <strain evidence="4">CBS 731.68</strain>
    </source>
</reference>
<dbReference type="PANTHER" id="PTHR10366:SF564">
    <property type="entry name" value="STEROL-4-ALPHA-CARBOXYLATE 3-DEHYDROGENASE, DECARBOXYLATING"/>
    <property type="match status" value="1"/>
</dbReference>